<feature type="compositionally biased region" description="Polar residues" evidence="6">
    <location>
        <begin position="585"/>
        <end position="605"/>
    </location>
</feature>
<dbReference type="OrthoDB" id="6077919at2759"/>
<feature type="region of interest" description="Disordered" evidence="6">
    <location>
        <begin position="877"/>
        <end position="906"/>
    </location>
</feature>
<feature type="domain" description="C2H2-type" evidence="7">
    <location>
        <begin position="24"/>
        <end position="52"/>
    </location>
</feature>
<evidence type="ECO:0000256" key="2">
    <source>
        <dbReference type="ARBA" id="ARBA00022737"/>
    </source>
</evidence>
<dbReference type="GO" id="GO:0005634">
    <property type="term" value="C:nucleus"/>
    <property type="evidence" value="ECO:0007669"/>
    <property type="project" value="UniProtKB-ARBA"/>
</dbReference>
<dbReference type="PROSITE" id="PS00028">
    <property type="entry name" value="ZINC_FINGER_C2H2_1"/>
    <property type="match status" value="12"/>
</dbReference>
<feature type="domain" description="C2H2-type" evidence="7">
    <location>
        <begin position="52"/>
        <end position="80"/>
    </location>
</feature>
<dbReference type="FunFam" id="3.30.160.60:FF:000624">
    <property type="entry name" value="zinc finger protein 697"/>
    <property type="match status" value="1"/>
</dbReference>
<feature type="compositionally biased region" description="Basic and acidic residues" evidence="6">
    <location>
        <begin position="884"/>
        <end position="900"/>
    </location>
</feature>
<dbReference type="EMBL" id="KB632230">
    <property type="protein sequence ID" value="ERL90363.1"/>
    <property type="molecule type" value="Genomic_DNA"/>
</dbReference>
<feature type="region of interest" description="Disordered" evidence="6">
    <location>
        <begin position="505"/>
        <end position="535"/>
    </location>
</feature>
<evidence type="ECO:0000256" key="5">
    <source>
        <dbReference type="PROSITE-ProRule" id="PRU00042"/>
    </source>
</evidence>
<feature type="domain" description="C2H2-type" evidence="7">
    <location>
        <begin position="226"/>
        <end position="253"/>
    </location>
</feature>
<keyword evidence="2" id="KW-0677">Repeat</keyword>
<feature type="domain" description="C2H2-type" evidence="7">
    <location>
        <begin position="637"/>
        <end position="664"/>
    </location>
</feature>
<dbReference type="SMART" id="SM00355">
    <property type="entry name" value="ZnF_C2H2"/>
    <property type="match status" value="16"/>
</dbReference>
<feature type="region of interest" description="Disordered" evidence="6">
    <location>
        <begin position="584"/>
        <end position="621"/>
    </location>
</feature>
<dbReference type="Pfam" id="PF00096">
    <property type="entry name" value="zf-C2H2"/>
    <property type="match status" value="3"/>
</dbReference>
<dbReference type="Gene3D" id="3.30.160.60">
    <property type="entry name" value="Classic Zinc Finger"/>
    <property type="match status" value="8"/>
</dbReference>
<feature type="domain" description="C2H2-type" evidence="7">
    <location>
        <begin position="139"/>
        <end position="161"/>
    </location>
</feature>
<dbReference type="PROSITE" id="PS50157">
    <property type="entry name" value="ZINC_FINGER_C2H2_2"/>
    <property type="match status" value="10"/>
</dbReference>
<keyword evidence="1" id="KW-0479">Metal-binding</keyword>
<sequence>MSFQYKFNKELPQTVASETLSLIEGCPKCCKTFSTRSKMKIHLRQVHSDRKLSCKVCFKTFSTKFILERHQNQVHSADRTFSCEFCFRTFRNLEKKTNHEVSKHLNSRLLYKCMCCSKTFYCKAVLDRHVQVKHQRIFFECSVCQKPFSNEKSMTRHRDCHNPGYQKPQFPCEICGSVLSTLNSYRKHKKAHDTPKSLVICNVCGKSIVRDNFTIHLRRHTGEKPFQCDLCPAAFVRSSLLTEHIRTHTNEKPYECSYCKKRFMVKTALNSHMQFHKGNKPFHCEFCLRRFYQKGQLKMHNCKGPTRLQLLSESTEQTSPEKISSEAPEEISRVVVSVNCDTSNTKVLESPNEVKRLVDDKAGKIIIKQSHALVGQINLPCKLCSKVFFSTVPYKLHYFIVHSRLDNISYQCDLCDTLLNKEGAFISHVEGHFQSGKTHIKEGRPSKDVSRLTCEICAHILATTAALKEHRSKAHSLEDNGKLECPQCKGTIDRKRLHAHIKLHQEEKASQSKSSTNGEDVSPNNDSLHKDAKIPPSIPIPGICERCRQTFPSRKSLKKHMRIHLNEKVSTLKSDFIHMREHLNATPSRKTDGLSSGQAQLPTQRKQPEKLQSKLSSSSGINPALLSSKSEGISNVHKCGACGKSVLSKRALKEHMRTHNSDVPSVVRKEFDHATFDRFERSQTSSEAFNIVRSLKPATSPRGNSTLKPFLTFKDSLLPCSKDQTFIQPWEPNRNPSIFPYTTSSNLTLKDQVLRQHSAGVPKDLMPNHERYFRDPSEMNIELYSRRTSSSLSFIPPGEPLHRPPLEPESDRLNQRIGLQHFEAQETHQMFSRPRRIRPVSPYTKNYLNPIENSRVLSPEDNFGSLEVRRREPLLRTNFSNVPKPHESYREPSRFNDRQDSNYWNH</sequence>
<keyword evidence="4" id="KW-0862">Zinc</keyword>
<feature type="domain" description="C2H2-type" evidence="7">
    <location>
        <begin position="254"/>
        <end position="281"/>
    </location>
</feature>
<feature type="compositionally biased region" description="Polar residues" evidence="6">
    <location>
        <begin position="511"/>
        <end position="526"/>
    </location>
</feature>
<dbReference type="FunFam" id="3.30.160.60:FF:000446">
    <property type="entry name" value="Zinc finger protein"/>
    <property type="match status" value="1"/>
</dbReference>
<feature type="domain" description="C2H2-type" evidence="7">
    <location>
        <begin position="111"/>
        <end position="134"/>
    </location>
</feature>
<accession>U4UDJ4</accession>
<dbReference type="SUPFAM" id="SSF57667">
    <property type="entry name" value="beta-beta-alpha zinc fingers"/>
    <property type="match status" value="7"/>
</dbReference>
<dbReference type="AlphaFoldDB" id="U4UDJ4"/>
<protein>
    <recommendedName>
        <fullName evidence="7">C2H2-type domain-containing protein</fullName>
    </recommendedName>
</protein>
<evidence type="ECO:0000259" key="7">
    <source>
        <dbReference type="PROSITE" id="PS50157"/>
    </source>
</evidence>
<dbReference type="PANTHER" id="PTHR24379">
    <property type="entry name" value="KRAB AND ZINC FINGER DOMAIN-CONTAINING"/>
    <property type="match status" value="1"/>
</dbReference>
<dbReference type="Pfam" id="PF12874">
    <property type="entry name" value="zf-met"/>
    <property type="match status" value="1"/>
</dbReference>
<feature type="domain" description="C2H2-type" evidence="7">
    <location>
        <begin position="199"/>
        <end position="225"/>
    </location>
</feature>
<dbReference type="Proteomes" id="UP000030742">
    <property type="component" value="Unassembled WGS sequence"/>
</dbReference>
<reference evidence="8 9" key="1">
    <citation type="journal article" date="2013" name="Genome Biol.">
        <title>Draft genome of the mountain pine beetle, Dendroctonus ponderosae Hopkins, a major forest pest.</title>
        <authorList>
            <person name="Keeling C.I."/>
            <person name="Yuen M.M."/>
            <person name="Liao N.Y."/>
            <person name="Docking T.R."/>
            <person name="Chan S.K."/>
            <person name="Taylor G.A."/>
            <person name="Palmquist D.L."/>
            <person name="Jackman S.D."/>
            <person name="Nguyen A."/>
            <person name="Li M."/>
            <person name="Henderson H."/>
            <person name="Janes J.K."/>
            <person name="Zhao Y."/>
            <person name="Pandoh P."/>
            <person name="Moore R."/>
            <person name="Sperling F.A."/>
            <person name="Huber D.P."/>
            <person name="Birol I."/>
            <person name="Jones S.J."/>
            <person name="Bohlmann J."/>
        </authorList>
    </citation>
    <scope>NUCLEOTIDE SEQUENCE</scope>
</reference>
<dbReference type="PANTHER" id="PTHR24379:SF121">
    <property type="entry name" value="C2H2-TYPE DOMAIN-CONTAINING PROTEIN"/>
    <property type="match status" value="1"/>
</dbReference>
<proteinExistence type="predicted"/>
<dbReference type="InterPro" id="IPR036236">
    <property type="entry name" value="Znf_C2H2_sf"/>
</dbReference>
<feature type="domain" description="C2H2-type" evidence="7">
    <location>
        <begin position="542"/>
        <end position="569"/>
    </location>
</feature>
<organism evidence="8 9">
    <name type="scientific">Dendroctonus ponderosae</name>
    <name type="common">Mountain pine beetle</name>
    <dbReference type="NCBI Taxonomy" id="77166"/>
    <lineage>
        <taxon>Eukaryota</taxon>
        <taxon>Metazoa</taxon>
        <taxon>Ecdysozoa</taxon>
        <taxon>Arthropoda</taxon>
        <taxon>Hexapoda</taxon>
        <taxon>Insecta</taxon>
        <taxon>Pterygota</taxon>
        <taxon>Neoptera</taxon>
        <taxon>Endopterygota</taxon>
        <taxon>Coleoptera</taxon>
        <taxon>Polyphaga</taxon>
        <taxon>Cucujiformia</taxon>
        <taxon>Curculionidae</taxon>
        <taxon>Scolytinae</taxon>
        <taxon>Dendroctonus</taxon>
    </lineage>
</organism>
<evidence type="ECO:0000256" key="1">
    <source>
        <dbReference type="ARBA" id="ARBA00022723"/>
    </source>
</evidence>
<name>U4UDJ4_DENPD</name>
<evidence type="ECO:0000313" key="8">
    <source>
        <dbReference type="EMBL" id="ERL90363.1"/>
    </source>
</evidence>
<dbReference type="FunFam" id="3.30.160.60:FF:000557">
    <property type="entry name" value="zinc finger and SCAN domain-containing protein 29"/>
    <property type="match status" value="1"/>
</dbReference>
<dbReference type="GO" id="GO:0008270">
    <property type="term" value="F:zinc ion binding"/>
    <property type="evidence" value="ECO:0007669"/>
    <property type="project" value="UniProtKB-KW"/>
</dbReference>
<keyword evidence="3 5" id="KW-0863">Zinc-finger</keyword>
<dbReference type="InterPro" id="IPR013087">
    <property type="entry name" value="Znf_C2H2_type"/>
</dbReference>
<gene>
    <name evidence="8" type="ORF">D910_07712</name>
</gene>
<evidence type="ECO:0000313" key="9">
    <source>
        <dbReference type="Proteomes" id="UP000030742"/>
    </source>
</evidence>
<feature type="domain" description="C2H2-type" evidence="7">
    <location>
        <begin position="170"/>
        <end position="197"/>
    </location>
</feature>
<evidence type="ECO:0000256" key="4">
    <source>
        <dbReference type="ARBA" id="ARBA00022833"/>
    </source>
</evidence>
<evidence type="ECO:0000256" key="3">
    <source>
        <dbReference type="ARBA" id="ARBA00022771"/>
    </source>
</evidence>
<evidence type="ECO:0000256" key="6">
    <source>
        <dbReference type="SAM" id="MobiDB-lite"/>
    </source>
</evidence>